<dbReference type="Proteomes" id="UP000664904">
    <property type="component" value="Chromosome"/>
</dbReference>
<keyword evidence="4" id="KW-1185">Reference proteome</keyword>
<organism evidence="3 4">
    <name type="scientific">Pseudoalteromonas xiamenensis</name>
    <dbReference type="NCBI Taxonomy" id="882626"/>
    <lineage>
        <taxon>Bacteria</taxon>
        <taxon>Pseudomonadati</taxon>
        <taxon>Pseudomonadota</taxon>
        <taxon>Gammaproteobacteria</taxon>
        <taxon>Alteromonadales</taxon>
        <taxon>Pseudoalteromonadaceae</taxon>
        <taxon>Pseudoalteromonas</taxon>
    </lineage>
</organism>
<dbReference type="EMBL" id="CP072133">
    <property type="protein sequence ID" value="QTH70520.1"/>
    <property type="molecule type" value="Genomic_DNA"/>
</dbReference>
<evidence type="ECO:0000259" key="2">
    <source>
        <dbReference type="PROSITE" id="PS50405"/>
    </source>
</evidence>
<dbReference type="AlphaFoldDB" id="A0A975DFX0"/>
<dbReference type="SFLD" id="SFLDS00019">
    <property type="entry name" value="Glutathione_Transferase_(cytos"/>
    <property type="match status" value="1"/>
</dbReference>
<dbReference type="InterPro" id="IPR004045">
    <property type="entry name" value="Glutathione_S-Trfase_N"/>
</dbReference>
<dbReference type="Pfam" id="PF00043">
    <property type="entry name" value="GST_C"/>
    <property type="match status" value="1"/>
</dbReference>
<dbReference type="GO" id="GO:0005737">
    <property type="term" value="C:cytoplasm"/>
    <property type="evidence" value="ECO:0007669"/>
    <property type="project" value="TreeGrafter"/>
</dbReference>
<dbReference type="Pfam" id="PF13417">
    <property type="entry name" value="GST_N_3"/>
    <property type="match status" value="1"/>
</dbReference>
<dbReference type="RefSeq" id="WP_208842110.1">
    <property type="nucleotide sequence ID" value="NZ_CP072133.1"/>
</dbReference>
<dbReference type="KEGG" id="pxi:J5O05_11130"/>
<dbReference type="InterPro" id="IPR036249">
    <property type="entry name" value="Thioredoxin-like_sf"/>
</dbReference>
<dbReference type="PROSITE" id="PS50404">
    <property type="entry name" value="GST_NTER"/>
    <property type="match status" value="1"/>
</dbReference>
<name>A0A975DFX0_9GAMM</name>
<dbReference type="PANTHER" id="PTHR43986">
    <property type="entry name" value="ELONGATION FACTOR 1-GAMMA"/>
    <property type="match status" value="1"/>
</dbReference>
<dbReference type="GO" id="GO:0006414">
    <property type="term" value="P:translational elongation"/>
    <property type="evidence" value="ECO:0007669"/>
    <property type="project" value="TreeGrafter"/>
</dbReference>
<gene>
    <name evidence="3" type="ORF">J5O05_11130</name>
</gene>
<evidence type="ECO:0000313" key="3">
    <source>
        <dbReference type="EMBL" id="QTH70520.1"/>
    </source>
</evidence>
<feature type="domain" description="GST N-terminal" evidence="1">
    <location>
        <begin position="1"/>
        <end position="75"/>
    </location>
</feature>
<dbReference type="InterPro" id="IPR050802">
    <property type="entry name" value="EF-GSTs"/>
</dbReference>
<sequence length="191" mass="21701">MILYTINGSGSDSVLALAKYLNIELEVRPRSEFRPALEAVNPRATVPTLVESQDIAITETATILRLLARRHGPELLGESEYIQTKVDELVGFMSTVVYQGYLLKFRPEFYTSVEAHYPAVGEKALQVLKSNLQSWEFLLTGSQYLVGDKLTIADFYAYVLLKWQSNIAPLNETDTPKLFHYWNTLKEPRVL</sequence>
<proteinExistence type="predicted"/>
<dbReference type="PROSITE" id="PS50405">
    <property type="entry name" value="GST_CTER"/>
    <property type="match status" value="1"/>
</dbReference>
<dbReference type="Gene3D" id="3.40.30.10">
    <property type="entry name" value="Glutaredoxin"/>
    <property type="match status" value="1"/>
</dbReference>
<dbReference type="InterPro" id="IPR010987">
    <property type="entry name" value="Glutathione-S-Trfase_C-like"/>
</dbReference>
<dbReference type="Gene3D" id="1.20.1050.10">
    <property type="match status" value="1"/>
</dbReference>
<dbReference type="SUPFAM" id="SSF47616">
    <property type="entry name" value="GST C-terminal domain-like"/>
    <property type="match status" value="1"/>
</dbReference>
<dbReference type="InterPro" id="IPR036282">
    <property type="entry name" value="Glutathione-S-Trfase_C_sf"/>
</dbReference>
<evidence type="ECO:0000259" key="1">
    <source>
        <dbReference type="PROSITE" id="PS50404"/>
    </source>
</evidence>
<reference evidence="3" key="1">
    <citation type="submission" date="2021-03" db="EMBL/GenBank/DDBJ databases">
        <title>Complete Genome of Pseudoalteromonas xiamenensis STKMTI.2, a new potential marine bacterium producing anti-Vibrio compounds.</title>
        <authorList>
            <person name="Handayani D.P."/>
            <person name="Isnansetyo A."/>
            <person name="Istiqomah I."/>
            <person name="Jumina J."/>
        </authorList>
    </citation>
    <scope>NUCLEOTIDE SEQUENCE</scope>
    <source>
        <strain evidence="3">STKMTI.2</strain>
    </source>
</reference>
<dbReference type="SUPFAM" id="SSF52833">
    <property type="entry name" value="Thioredoxin-like"/>
    <property type="match status" value="1"/>
</dbReference>
<protein>
    <submittedName>
        <fullName evidence="3">Glutathione S-transferase family protein</fullName>
    </submittedName>
</protein>
<feature type="domain" description="GST C-terminal" evidence="2">
    <location>
        <begin position="79"/>
        <end position="191"/>
    </location>
</feature>
<dbReference type="InterPro" id="IPR040079">
    <property type="entry name" value="Glutathione_S-Trfase"/>
</dbReference>
<evidence type="ECO:0000313" key="4">
    <source>
        <dbReference type="Proteomes" id="UP000664904"/>
    </source>
</evidence>
<dbReference type="InterPro" id="IPR004046">
    <property type="entry name" value="GST_C"/>
</dbReference>
<dbReference type="PANTHER" id="PTHR43986:SF1">
    <property type="entry name" value="ELONGATION FACTOR 1-GAMMA"/>
    <property type="match status" value="1"/>
</dbReference>
<accession>A0A975DFX0</accession>